<keyword evidence="1" id="KW-1133">Transmembrane helix</keyword>
<dbReference type="RefSeq" id="WP_379706301.1">
    <property type="nucleotide sequence ID" value="NZ_JBHSCZ010000001.1"/>
</dbReference>
<gene>
    <name evidence="2" type="ORF">ACFOWM_01900</name>
</gene>
<evidence type="ECO:0000313" key="3">
    <source>
        <dbReference type="Proteomes" id="UP001595907"/>
    </source>
</evidence>
<accession>A0ABV8QMS6</accession>
<protein>
    <submittedName>
        <fullName evidence="2">Uncharacterized protein</fullName>
    </submittedName>
</protein>
<dbReference type="Proteomes" id="UP001595907">
    <property type="component" value="Unassembled WGS sequence"/>
</dbReference>
<reference evidence="3" key="1">
    <citation type="journal article" date="2019" name="Int. J. Syst. Evol. Microbiol.">
        <title>The Global Catalogue of Microorganisms (GCM) 10K type strain sequencing project: providing services to taxonomists for standard genome sequencing and annotation.</title>
        <authorList>
            <consortium name="The Broad Institute Genomics Platform"/>
            <consortium name="The Broad Institute Genome Sequencing Center for Infectious Disease"/>
            <person name="Wu L."/>
            <person name="Ma J."/>
        </authorList>
    </citation>
    <scope>NUCLEOTIDE SEQUENCE [LARGE SCALE GENOMIC DNA]</scope>
    <source>
        <strain evidence="3">CECT 8289</strain>
    </source>
</reference>
<proteinExistence type="predicted"/>
<evidence type="ECO:0000256" key="1">
    <source>
        <dbReference type="SAM" id="Phobius"/>
    </source>
</evidence>
<feature type="transmembrane region" description="Helical" evidence="1">
    <location>
        <begin position="42"/>
        <end position="61"/>
    </location>
</feature>
<keyword evidence="3" id="KW-1185">Reference proteome</keyword>
<organism evidence="2 3">
    <name type="scientific">Ferruginibacter yonginensis</name>
    <dbReference type="NCBI Taxonomy" id="1310416"/>
    <lineage>
        <taxon>Bacteria</taxon>
        <taxon>Pseudomonadati</taxon>
        <taxon>Bacteroidota</taxon>
        <taxon>Chitinophagia</taxon>
        <taxon>Chitinophagales</taxon>
        <taxon>Chitinophagaceae</taxon>
        <taxon>Ferruginibacter</taxon>
    </lineage>
</organism>
<dbReference type="EMBL" id="JBHSCZ010000001">
    <property type="protein sequence ID" value="MFC4261620.1"/>
    <property type="molecule type" value="Genomic_DNA"/>
</dbReference>
<keyword evidence="1" id="KW-0812">Transmembrane</keyword>
<feature type="transmembrane region" description="Helical" evidence="1">
    <location>
        <begin position="18"/>
        <end position="36"/>
    </location>
</feature>
<sequence>MTQYSIEIPNDRTKSYKLVLFIMLTLNFLGFGYVFLRAATTTTSTFAIAGLALNAVPWLYYLLNKKHLHNIAIAFALLVSAVLWVYWSNIFMGGMLAIFALMGFFANRKTAIQFTKEGIIYPSFPTKKYAWNEVESVLLKDDILTIDLKNNQFLQFHIDAAIAAPINTASFNDWCIVQMKP</sequence>
<comment type="caution">
    <text evidence="2">The sequence shown here is derived from an EMBL/GenBank/DDBJ whole genome shotgun (WGS) entry which is preliminary data.</text>
</comment>
<evidence type="ECO:0000313" key="2">
    <source>
        <dbReference type="EMBL" id="MFC4261620.1"/>
    </source>
</evidence>
<name>A0ABV8QMS6_9BACT</name>
<keyword evidence="1" id="KW-0472">Membrane</keyword>
<feature type="transmembrane region" description="Helical" evidence="1">
    <location>
        <begin position="90"/>
        <end position="107"/>
    </location>
</feature>